<gene>
    <name evidence="1" type="ORF">HSX42_05675</name>
</gene>
<dbReference type="RefSeq" id="WP_311089209.1">
    <property type="nucleotide sequence ID" value="NZ_CP133461.1"/>
</dbReference>
<keyword evidence="2" id="KW-1185">Reference proteome</keyword>
<organism evidence="1 2">
    <name type="scientific">Geobacillus thermodenitrificans</name>
    <dbReference type="NCBI Taxonomy" id="33940"/>
    <lineage>
        <taxon>Bacteria</taxon>
        <taxon>Bacillati</taxon>
        <taxon>Bacillota</taxon>
        <taxon>Bacilli</taxon>
        <taxon>Bacillales</taxon>
        <taxon>Anoxybacillaceae</taxon>
        <taxon>Geobacillus</taxon>
    </lineage>
</organism>
<accession>A0ABY9QED8</accession>
<evidence type="ECO:0000313" key="2">
    <source>
        <dbReference type="Proteomes" id="UP001297580"/>
    </source>
</evidence>
<protein>
    <submittedName>
        <fullName evidence="1">Uncharacterized protein</fullName>
    </submittedName>
</protein>
<name>A0ABY9QED8_GEOTD</name>
<proteinExistence type="predicted"/>
<sequence length="42" mass="4866">MRIWTRNRYRGSSCPIDPLWLAYEQAKTASLLPAFALKQLAQ</sequence>
<evidence type="ECO:0000313" key="1">
    <source>
        <dbReference type="EMBL" id="WMV77257.1"/>
    </source>
</evidence>
<dbReference type="Proteomes" id="UP001297580">
    <property type="component" value="Chromosome"/>
</dbReference>
<dbReference type="EMBL" id="CP133461">
    <property type="protein sequence ID" value="WMV77257.1"/>
    <property type="molecule type" value="Genomic_DNA"/>
</dbReference>
<reference evidence="1 2" key="1">
    <citation type="submission" date="2023-08" db="EMBL/GenBank/DDBJ databases">
        <title>Complete genome sequence of Geobacillus thermodenitrificans K1041, a genetically tractable strain representative of the genus Geobacillus.</title>
        <authorList>
            <person name="Kani S."/>
            <person name="Suzuki H."/>
        </authorList>
    </citation>
    <scope>NUCLEOTIDE SEQUENCE [LARGE SCALE GENOMIC DNA]</scope>
    <source>
        <strain evidence="1 2">K1041</strain>
    </source>
</reference>